<reference evidence="12" key="1">
    <citation type="submission" date="2005-10" db="EMBL/GenBank/DDBJ databases">
        <title>Complete sequence of Pelobacter carbinolicus DSM 2380.</title>
        <authorList>
            <person name="Copeland A."/>
            <person name="Lucas S."/>
            <person name="Lapidus A."/>
            <person name="Barry K."/>
            <person name="Detter J.C."/>
            <person name="Glavina T."/>
            <person name="Hammon N."/>
            <person name="Israni S."/>
            <person name="Pitluck S."/>
            <person name="Chertkov O."/>
            <person name="Schmutz J."/>
            <person name="Larimer F."/>
            <person name="Land M."/>
            <person name="Kyrpides N."/>
            <person name="Ivanova N."/>
            <person name="Richardson P."/>
        </authorList>
    </citation>
    <scope>NUCLEOTIDE SEQUENCE [LARGE SCALE GENOMIC DNA]</scope>
    <source>
        <strain evidence="12">DSM 2380 / NBRC 103641 / GraBd1</strain>
    </source>
</reference>
<name>Q39ZX7_SYNC1</name>
<evidence type="ECO:0000256" key="1">
    <source>
        <dbReference type="ARBA" id="ARBA00004429"/>
    </source>
</evidence>
<evidence type="ECO:0000256" key="6">
    <source>
        <dbReference type="ARBA" id="ARBA00022692"/>
    </source>
</evidence>
<dbReference type="EMBL" id="CP000142">
    <property type="protein sequence ID" value="ABA90330.1"/>
    <property type="molecule type" value="Genomic_DNA"/>
</dbReference>
<feature type="transmembrane region" description="Helical" evidence="9">
    <location>
        <begin position="342"/>
        <end position="361"/>
    </location>
</feature>
<dbReference type="PANTHER" id="PTHR32063">
    <property type="match status" value="1"/>
</dbReference>
<keyword evidence="7 9" id="KW-1133">Transmembrane helix</keyword>
<dbReference type="GO" id="GO:0042910">
    <property type="term" value="F:xenobiotic transmembrane transporter activity"/>
    <property type="evidence" value="ECO:0007669"/>
    <property type="project" value="TreeGrafter"/>
</dbReference>
<dbReference type="Gene3D" id="3.30.2090.10">
    <property type="entry name" value="Multidrug efflux transporter AcrB TolC docking domain, DN and DC subdomains"/>
    <property type="match status" value="2"/>
</dbReference>
<dbReference type="AlphaFoldDB" id="Q39ZX7"/>
<keyword evidence="8 9" id="KW-0472">Membrane</keyword>
<keyword evidence="3" id="KW-0813">Transport</keyword>
<evidence type="ECO:0000256" key="7">
    <source>
        <dbReference type="ARBA" id="ARBA00022989"/>
    </source>
</evidence>
<evidence type="ECO:0000313" key="11">
    <source>
        <dbReference type="EMBL" id="ABA90330.1"/>
    </source>
</evidence>
<dbReference type="PROSITE" id="PS50156">
    <property type="entry name" value="SSD"/>
    <property type="match status" value="1"/>
</dbReference>
<feature type="transmembrane region" description="Helical" evidence="9">
    <location>
        <begin position="394"/>
        <end position="419"/>
    </location>
</feature>
<dbReference type="GO" id="GO:0015562">
    <property type="term" value="F:efflux transmembrane transporter activity"/>
    <property type="evidence" value="ECO:0007669"/>
    <property type="project" value="InterPro"/>
</dbReference>
<evidence type="ECO:0000256" key="8">
    <source>
        <dbReference type="ARBA" id="ARBA00023136"/>
    </source>
</evidence>
<organism evidence="11 12">
    <name type="scientific">Syntrophotalea carbinolica (strain DSM 2380 / NBRC 103641 / GraBd1)</name>
    <name type="common">Pelobacter carbinolicus</name>
    <dbReference type="NCBI Taxonomy" id="338963"/>
    <lineage>
        <taxon>Bacteria</taxon>
        <taxon>Pseudomonadati</taxon>
        <taxon>Thermodesulfobacteriota</taxon>
        <taxon>Desulfuromonadia</taxon>
        <taxon>Desulfuromonadales</taxon>
        <taxon>Syntrophotaleaceae</taxon>
        <taxon>Syntrophotalea</taxon>
    </lineage>
</organism>
<keyword evidence="5" id="KW-0997">Cell inner membrane</keyword>
<keyword evidence="6 9" id="KW-0812">Transmembrane</keyword>
<feature type="transmembrane region" description="Helical" evidence="9">
    <location>
        <begin position="971"/>
        <end position="993"/>
    </location>
</feature>
<evidence type="ECO:0000256" key="4">
    <source>
        <dbReference type="ARBA" id="ARBA00022475"/>
    </source>
</evidence>
<dbReference type="OrthoDB" id="9807612at2"/>
<comment type="similarity">
    <text evidence="2">Belongs to the resistance-nodulation-cell division (RND) (TC 2.A.6) family.</text>
</comment>
<accession>Q39ZX7</accession>
<dbReference type="GO" id="GO:0005886">
    <property type="term" value="C:plasma membrane"/>
    <property type="evidence" value="ECO:0007669"/>
    <property type="project" value="UniProtKB-SubCell"/>
</dbReference>
<feature type="transmembrane region" description="Helical" evidence="9">
    <location>
        <begin position="870"/>
        <end position="889"/>
    </location>
</feature>
<keyword evidence="4" id="KW-1003">Cell membrane</keyword>
<dbReference type="Gene3D" id="1.20.1640.10">
    <property type="entry name" value="Multidrug efflux transporter AcrB transmembrane domain"/>
    <property type="match status" value="2"/>
</dbReference>
<dbReference type="Proteomes" id="UP000002534">
    <property type="component" value="Chromosome"/>
</dbReference>
<dbReference type="KEGG" id="pca:Pcar_3095"/>
<dbReference type="HOGENOM" id="CLU_002755_1_1_7"/>
<evidence type="ECO:0000256" key="5">
    <source>
        <dbReference type="ARBA" id="ARBA00022519"/>
    </source>
</evidence>
<feature type="transmembrane region" description="Helical" evidence="9">
    <location>
        <begin position="896"/>
        <end position="916"/>
    </location>
</feature>
<dbReference type="InterPro" id="IPR000731">
    <property type="entry name" value="SSD"/>
</dbReference>
<dbReference type="FunFam" id="1.20.1640.10:FF:000001">
    <property type="entry name" value="Efflux pump membrane transporter"/>
    <property type="match status" value="1"/>
</dbReference>
<dbReference type="Gene3D" id="3.30.70.1320">
    <property type="entry name" value="Multidrug efflux transporter AcrB pore domain like"/>
    <property type="match status" value="1"/>
</dbReference>
<dbReference type="InterPro" id="IPR027463">
    <property type="entry name" value="AcrB_DN_DC_subdom"/>
</dbReference>
<sequence length="1042" mass="112737">MFSRFFIHRPIFAAVISIIIVIAGLVAARTLPVSQYPEIAPPTVRVTTSYPGANANVVAETVAQPIEEQVNGVEGMLYMSSTCTNNGEYTLTVTFEVGTDLDMAAVLVQNRVAIAEPSLPEEVKRNGISTKKQSTNILLIASLFSPDSRFDTLYLSNYASLRIKDELARVDGVGDVTIFGARDYSMRIWLDPDRLRARSLTTADVIDALQEQNVQVAAGQIGQDPAPAGQSFQFTVNTLGRLKDAGQFENIIVKAGKEGRLIRLRDIARVELGAKNYSSLSQLNGTPSVSIGIYQLPGANALEVAERVEAKIAQLSKTFPDGLEYKIPFNTTMFVDTAIDEVVMTLLIAVLLVFLTIYVFLQDWRATVIPALTIPVSLIGTFAVMAGMGVSINMLSLFGIVLAIGVVVDDAIVVVENTARNIDDHGLTPREATIRAMQEVTGPIIATTLVLLAVFIPTAFLGGITGQLYRQFALTVAVATVFSSINALTLSPALCALLLRPTKTAHWGFFRLFNWTFERTSNLYARLLGGLVRRAVLTLVLFVALATMAFWGFVRLPTGFVPSEDQGYCFVSIQLPDAASLERTGAVVEQVNQRLAAMDGIGDWVSIIGFSLIDGAASSNMATIWVVFDPWEKRMSADLSQDALVGRMAGEFSGIQEARIFPFVPPSIRGLGFAGGFLMELQDRSGVGLNTLQNVAADMVQDANAQSKLQGVYTTFRANVPQLFADVDRTQAKTLNVPLSNVFNTLQAFLGSVYVNDFNKFGRTYQVKVQADGAFRSDVEDIRRLEVRDTAGRMIPLGTLVSVNETVGPQLIRRYNMYPSATINGRAAAGRSSGEALGVMESLAAAKLPASMGFEWTGMSYQESTTADQGLFIFLLAVVFVYLVLCAQYESWSSPLAIILSVPLALLGTASAVMMRGMEVNVYTQIGIVLLIALSSKTSILIVEFAKAKRDAGEDIADAALEAARLRFRPILMTALTFVLGVAPLVVATGAGAASRQALGTAVFGGMLSATFLLILFVPVFYVVIQRASEALRAKWLDRNDE</sequence>
<evidence type="ECO:0000313" key="12">
    <source>
        <dbReference type="Proteomes" id="UP000002534"/>
    </source>
</evidence>
<gene>
    <name evidence="11" type="ordered locus">Pcar_3095</name>
</gene>
<keyword evidence="12" id="KW-1185">Reference proteome</keyword>
<evidence type="ECO:0000259" key="10">
    <source>
        <dbReference type="PROSITE" id="PS50156"/>
    </source>
</evidence>
<dbReference type="InterPro" id="IPR004764">
    <property type="entry name" value="MdtF-like"/>
</dbReference>
<proteinExistence type="inferred from homology"/>
<comment type="subcellular location">
    <subcellularLocation>
        <location evidence="1">Cell inner membrane</location>
        <topology evidence="1">Multi-pass membrane protein</topology>
    </subcellularLocation>
</comment>
<dbReference type="Gene3D" id="3.30.70.1430">
    <property type="entry name" value="Multidrug efflux transporter AcrB pore domain"/>
    <property type="match status" value="2"/>
</dbReference>
<dbReference type="Pfam" id="PF00873">
    <property type="entry name" value="ACR_tran"/>
    <property type="match status" value="1"/>
</dbReference>
<feature type="transmembrane region" description="Helical" evidence="9">
    <location>
        <begin position="440"/>
        <end position="460"/>
    </location>
</feature>
<dbReference type="NCBIfam" id="NF000282">
    <property type="entry name" value="RND_permease_1"/>
    <property type="match status" value="1"/>
</dbReference>
<feature type="transmembrane region" description="Helical" evidence="9">
    <location>
        <begin position="368"/>
        <end position="388"/>
    </location>
</feature>
<evidence type="ECO:0000256" key="2">
    <source>
        <dbReference type="ARBA" id="ARBA00010942"/>
    </source>
</evidence>
<dbReference type="GO" id="GO:0009636">
    <property type="term" value="P:response to toxic substance"/>
    <property type="evidence" value="ECO:0007669"/>
    <property type="project" value="UniProtKB-ARBA"/>
</dbReference>
<feature type="domain" description="SSD" evidence="10">
    <location>
        <begin position="372"/>
        <end position="497"/>
    </location>
</feature>
<dbReference type="NCBIfam" id="TIGR00915">
    <property type="entry name" value="2A0602"/>
    <property type="match status" value="1"/>
</dbReference>
<feature type="transmembrane region" description="Helical" evidence="9">
    <location>
        <begin position="999"/>
        <end position="1025"/>
    </location>
</feature>
<dbReference type="Gene3D" id="3.30.70.1440">
    <property type="entry name" value="Multidrug efflux transporter AcrB pore domain"/>
    <property type="match status" value="1"/>
</dbReference>
<reference evidence="11 12" key="2">
    <citation type="journal article" date="2012" name="BMC Genomics">
        <title>The genome of Pelobacter carbinolicus reveals surprising metabolic capabilities and physiological features.</title>
        <authorList>
            <person name="Aklujkar M."/>
            <person name="Haveman S.A."/>
            <person name="Didonato R.Jr."/>
            <person name="Chertkov O."/>
            <person name="Han C.S."/>
            <person name="Land M.L."/>
            <person name="Brown P."/>
            <person name="Lovley D.R."/>
        </authorList>
    </citation>
    <scope>NUCLEOTIDE SEQUENCE [LARGE SCALE GENOMIC DNA]</scope>
    <source>
        <strain evidence="12">DSM 2380 / NBRC 103641 / GraBd1</strain>
    </source>
</reference>
<dbReference type="FunFam" id="3.30.70.1430:FF:000001">
    <property type="entry name" value="Efflux pump membrane transporter"/>
    <property type="match status" value="1"/>
</dbReference>
<dbReference type="SUPFAM" id="SSF82714">
    <property type="entry name" value="Multidrug efflux transporter AcrB TolC docking domain, DN and DC subdomains"/>
    <property type="match status" value="2"/>
</dbReference>
<dbReference type="STRING" id="338963.Pcar_3095"/>
<dbReference type="PRINTS" id="PR00702">
    <property type="entry name" value="ACRIFLAVINRP"/>
</dbReference>
<dbReference type="eggNOG" id="COG0841">
    <property type="taxonomic scope" value="Bacteria"/>
</dbReference>
<dbReference type="SUPFAM" id="SSF82866">
    <property type="entry name" value="Multidrug efflux transporter AcrB transmembrane domain"/>
    <property type="match status" value="2"/>
</dbReference>
<evidence type="ECO:0000256" key="9">
    <source>
        <dbReference type="SAM" id="Phobius"/>
    </source>
</evidence>
<dbReference type="RefSeq" id="WP_011342890.1">
    <property type="nucleotide sequence ID" value="NC_007498.2"/>
</dbReference>
<dbReference type="PANTHER" id="PTHR32063:SF11">
    <property type="entry name" value="CATION OR DRUG EFFLUX SYSTEM PROTEIN"/>
    <property type="match status" value="1"/>
</dbReference>
<feature type="transmembrane region" description="Helical" evidence="9">
    <location>
        <begin position="922"/>
        <end position="943"/>
    </location>
</feature>
<evidence type="ECO:0000256" key="3">
    <source>
        <dbReference type="ARBA" id="ARBA00022448"/>
    </source>
</evidence>
<protein>
    <submittedName>
        <fullName evidence="11">Efflux pump, RND family, inner membrane protein</fullName>
    </submittedName>
</protein>
<dbReference type="InterPro" id="IPR001036">
    <property type="entry name" value="Acrflvin-R"/>
</dbReference>
<dbReference type="SUPFAM" id="SSF82693">
    <property type="entry name" value="Multidrug efflux transporter AcrB pore domain, PN1, PN2, PC1 and PC2 subdomains"/>
    <property type="match status" value="4"/>
</dbReference>
<feature type="transmembrane region" description="Helical" evidence="9">
    <location>
        <begin position="472"/>
        <end position="499"/>
    </location>
</feature>
<feature type="transmembrane region" description="Helical" evidence="9">
    <location>
        <begin position="535"/>
        <end position="554"/>
    </location>
</feature>